<dbReference type="Gene3D" id="1.20.200.10">
    <property type="entry name" value="Fumarase/aspartase (Central domain)"/>
    <property type="match status" value="1"/>
</dbReference>
<dbReference type="GO" id="GO:0004056">
    <property type="term" value="F:argininosuccinate lyase activity"/>
    <property type="evidence" value="ECO:0007669"/>
    <property type="project" value="UniProtKB-EC"/>
</dbReference>
<dbReference type="CDD" id="cd01359">
    <property type="entry name" value="Argininosuccinate_lyase"/>
    <property type="match status" value="1"/>
</dbReference>
<dbReference type="Gene3D" id="1.10.275.10">
    <property type="entry name" value="Fumarase/aspartase (N-terminal domain)"/>
    <property type="match status" value="1"/>
</dbReference>
<dbReference type="EMBL" id="MLJW01000789">
    <property type="protein sequence ID" value="OIQ82584.1"/>
    <property type="molecule type" value="Genomic_DNA"/>
</dbReference>
<name>A0A1J5QGJ7_9ZZZZ</name>
<dbReference type="PROSITE" id="PS00163">
    <property type="entry name" value="FUMARATE_LYASES"/>
    <property type="match status" value="1"/>
</dbReference>
<keyword evidence="3" id="KW-0456">Lyase</keyword>
<dbReference type="Pfam" id="PF00206">
    <property type="entry name" value="Lyase_1"/>
    <property type="match status" value="1"/>
</dbReference>
<dbReference type="GO" id="GO:0005829">
    <property type="term" value="C:cytosol"/>
    <property type="evidence" value="ECO:0007669"/>
    <property type="project" value="TreeGrafter"/>
</dbReference>
<dbReference type="InterPro" id="IPR008948">
    <property type="entry name" value="L-Aspartase-like"/>
</dbReference>
<dbReference type="InterPro" id="IPR009049">
    <property type="entry name" value="Argininosuccinate_lyase"/>
</dbReference>
<proteinExistence type="inferred from homology"/>
<gene>
    <name evidence="3" type="primary">argH1_10</name>
    <name evidence="3" type="ORF">GALL_356290</name>
</gene>
<dbReference type="FunFam" id="1.10.275.10:FF:000002">
    <property type="entry name" value="Argininosuccinate lyase"/>
    <property type="match status" value="1"/>
</dbReference>
<feature type="domain" description="Fumarate lyase N-terminal" evidence="1">
    <location>
        <begin position="16"/>
        <end position="310"/>
    </location>
</feature>
<dbReference type="GO" id="GO:0042450">
    <property type="term" value="P:L-arginine biosynthetic process via ornithine"/>
    <property type="evidence" value="ECO:0007669"/>
    <property type="project" value="InterPro"/>
</dbReference>
<protein>
    <submittedName>
        <fullName evidence="3">Argininosuccinate lyase 1</fullName>
        <ecNumber evidence="3">4.3.2.1</ecNumber>
    </submittedName>
</protein>
<accession>A0A1J5QGJ7</accession>
<dbReference type="InterPro" id="IPR000362">
    <property type="entry name" value="Fumarate_lyase_fam"/>
</dbReference>
<dbReference type="InterPro" id="IPR024083">
    <property type="entry name" value="Fumarase/histidase_N"/>
</dbReference>
<dbReference type="InterPro" id="IPR020557">
    <property type="entry name" value="Fumarate_lyase_CS"/>
</dbReference>
<evidence type="ECO:0000259" key="1">
    <source>
        <dbReference type="Pfam" id="PF00206"/>
    </source>
</evidence>
<dbReference type="FunFam" id="1.20.200.10:FF:000015">
    <property type="entry name" value="argininosuccinate lyase isoform X2"/>
    <property type="match status" value="1"/>
</dbReference>
<dbReference type="HAMAP" id="MF_00006">
    <property type="entry name" value="Arg_succ_lyase"/>
    <property type="match status" value="1"/>
</dbReference>
<evidence type="ECO:0000259" key="2">
    <source>
        <dbReference type="Pfam" id="PF14698"/>
    </source>
</evidence>
<feature type="domain" description="Argininosuccinate lyase C-terminal" evidence="2">
    <location>
        <begin position="373"/>
        <end position="440"/>
    </location>
</feature>
<sequence length="467" mass="50213">MTQTSDQPSASTIWGGRFAGGPSAVMQRINASIGFDKRLYAQDIRGSKAHCAMLVKAGILSAADGTAIENGLNRILAEIESGQFQFKTELEDIHMNVETRLAELIGEAAGRLHTARSRNDQVATDFRLWVRDTLEGMEGALRGLQAALLDKAEAHAASVMPGFTHLQAAQPVTFGHHMLAYVEMFGRDRSRLKDARARMNECPLGAAALAGTSFPIDRHMTAEALGFDRPTANSLDSVSDRDFALEFLAAAAISATHLSRLAEELVLWTTAQFRFVALSDGYTTGSSIMPQKRNPDAAELVRAKAGRVIGNLNALLIVMKGLPLTYSKDMQDDKEPVFEAADTLELSIAAMTGMIRDLEVNTQRLKDSAGAGFTTATDIADWLVRVAGVPFRQAHHITGRIVRLAEDKGCGLEDLSLEELRGIDARLTADVFSVLSVEASAASRTSFGGTAPANVAAAVAAARQRFL</sequence>
<dbReference type="PANTHER" id="PTHR43814:SF1">
    <property type="entry name" value="ARGININOSUCCINATE LYASE"/>
    <property type="match status" value="1"/>
</dbReference>
<dbReference type="Gene3D" id="1.10.40.30">
    <property type="entry name" value="Fumarase/aspartase (C-terminal domain)"/>
    <property type="match status" value="1"/>
</dbReference>
<reference evidence="3" key="1">
    <citation type="submission" date="2016-10" db="EMBL/GenBank/DDBJ databases">
        <title>Sequence of Gallionella enrichment culture.</title>
        <authorList>
            <person name="Poehlein A."/>
            <person name="Muehling M."/>
            <person name="Daniel R."/>
        </authorList>
    </citation>
    <scope>NUCLEOTIDE SEQUENCE</scope>
</reference>
<dbReference type="InterPro" id="IPR022761">
    <property type="entry name" value="Fumarate_lyase_N"/>
</dbReference>
<dbReference type="NCBIfam" id="TIGR00838">
    <property type="entry name" value="argH"/>
    <property type="match status" value="1"/>
</dbReference>
<dbReference type="Pfam" id="PF14698">
    <property type="entry name" value="ASL_C2"/>
    <property type="match status" value="1"/>
</dbReference>
<evidence type="ECO:0000313" key="3">
    <source>
        <dbReference type="EMBL" id="OIQ82584.1"/>
    </source>
</evidence>
<dbReference type="SUPFAM" id="SSF48557">
    <property type="entry name" value="L-aspartase-like"/>
    <property type="match status" value="1"/>
</dbReference>
<dbReference type="EC" id="4.3.2.1" evidence="3"/>
<comment type="caution">
    <text evidence="3">The sequence shown here is derived from an EMBL/GenBank/DDBJ whole genome shotgun (WGS) entry which is preliminary data.</text>
</comment>
<dbReference type="PRINTS" id="PR00149">
    <property type="entry name" value="FUMRATELYASE"/>
</dbReference>
<dbReference type="PANTHER" id="PTHR43814">
    <property type="entry name" value="ARGININOSUCCINATE LYASE"/>
    <property type="match status" value="1"/>
</dbReference>
<dbReference type="FunFam" id="1.10.40.30:FF:000001">
    <property type="entry name" value="Argininosuccinate lyase"/>
    <property type="match status" value="1"/>
</dbReference>
<dbReference type="AlphaFoldDB" id="A0A1J5QGJ7"/>
<dbReference type="PRINTS" id="PR00145">
    <property type="entry name" value="ARGSUCLYASE"/>
</dbReference>
<dbReference type="InterPro" id="IPR029419">
    <property type="entry name" value="Arg_succ_lyase_C"/>
</dbReference>
<organism evidence="3">
    <name type="scientific">mine drainage metagenome</name>
    <dbReference type="NCBI Taxonomy" id="410659"/>
    <lineage>
        <taxon>unclassified sequences</taxon>
        <taxon>metagenomes</taxon>
        <taxon>ecological metagenomes</taxon>
    </lineage>
</organism>